<proteinExistence type="predicted"/>
<dbReference type="EMBL" id="AM435531">
    <property type="protein sequence ID" value="CAN62822.1"/>
    <property type="molecule type" value="Genomic_DNA"/>
</dbReference>
<dbReference type="AlphaFoldDB" id="A5ATZ3"/>
<evidence type="ECO:0000313" key="1">
    <source>
        <dbReference type="EMBL" id="CAN62822.1"/>
    </source>
</evidence>
<name>A5ATZ3_VITVI</name>
<organism evidence="1">
    <name type="scientific">Vitis vinifera</name>
    <name type="common">Grape</name>
    <dbReference type="NCBI Taxonomy" id="29760"/>
    <lineage>
        <taxon>Eukaryota</taxon>
        <taxon>Viridiplantae</taxon>
        <taxon>Streptophyta</taxon>
        <taxon>Embryophyta</taxon>
        <taxon>Tracheophyta</taxon>
        <taxon>Spermatophyta</taxon>
        <taxon>Magnoliopsida</taxon>
        <taxon>eudicotyledons</taxon>
        <taxon>Gunneridae</taxon>
        <taxon>Pentapetalae</taxon>
        <taxon>rosids</taxon>
        <taxon>Vitales</taxon>
        <taxon>Vitaceae</taxon>
        <taxon>Viteae</taxon>
        <taxon>Vitis</taxon>
    </lineage>
</organism>
<reference evidence="1" key="1">
    <citation type="journal article" date="2007" name="PLoS ONE">
        <title>The first genome sequence of an elite grapevine cultivar (Pinot noir Vitis vinifera L.): coping with a highly heterozygous genome.</title>
        <authorList>
            <person name="Velasco R."/>
            <person name="Zharkikh A."/>
            <person name="Troggio M."/>
            <person name="Cartwright D.A."/>
            <person name="Cestaro A."/>
            <person name="Pruss D."/>
            <person name="Pindo M."/>
            <person name="FitzGerald L.M."/>
            <person name="Vezzulli S."/>
            <person name="Reid J."/>
            <person name="Malacarne G."/>
            <person name="Iliev D."/>
            <person name="Coppola G."/>
            <person name="Wardell B."/>
            <person name="Micheletti D."/>
            <person name="Macalma T."/>
            <person name="Facci M."/>
            <person name="Mitchell J.T."/>
            <person name="Perazzolli M."/>
            <person name="Eldredge G."/>
            <person name="Gatto P."/>
            <person name="Oyzerski R."/>
            <person name="Moretto M."/>
            <person name="Gutin N."/>
            <person name="Stefanini M."/>
            <person name="Chen Y."/>
            <person name="Segala C."/>
            <person name="Davenport C."/>
            <person name="Dematte L."/>
            <person name="Mraz A."/>
            <person name="Battilana J."/>
            <person name="Stormo K."/>
            <person name="Costa F."/>
            <person name="Tao Q."/>
            <person name="Si-Ammour A."/>
            <person name="Harkins T."/>
            <person name="Lackey A."/>
            <person name="Perbost C."/>
            <person name="Taillon B."/>
            <person name="Stella A."/>
            <person name="Solovyev V."/>
            <person name="Fawcett J.A."/>
            <person name="Sterck L."/>
            <person name="Vandepoele K."/>
            <person name="Grando S.M."/>
            <person name="Toppo S."/>
            <person name="Moser C."/>
            <person name="Lanchbury J."/>
            <person name="Bogden R."/>
            <person name="Skolnick M."/>
            <person name="Sgaramella V."/>
            <person name="Bhatnagar S.K."/>
            <person name="Fontana P."/>
            <person name="Gutin A."/>
            <person name="Van de Peer Y."/>
            <person name="Salamini F."/>
            <person name="Viola R."/>
        </authorList>
    </citation>
    <scope>NUCLEOTIDE SEQUENCE</scope>
</reference>
<accession>A5ATZ3</accession>
<sequence length="299" mass="33606">MFEAIQYLVSSKKLENGFGMDNVVVVNSRGKITRSSDENMGLDLQFIHNNIARVLHDFLNDCYGLKMNQTNDFKLLIDVLTDPRAFHEFNMCSTISYYNGRHIKDNIYEAEVKKNVPWRFRFTGEVPHAKTELRSLGSFRRIRELTYSQFSNRCCTDASLKMDFSFNSLSLMQLAMARASHLAFAIQGENWDLNIKYLKQNIKKSRSQISGSTQENFASAQNGCEISQTNRVAAKSFRSQRLIAQPCEIVLQLGGKTPVKGKNLLEGKKVFCYGKVAEQLQEGGAFLAAGGRLAAAGGL</sequence>
<gene>
    <name evidence="1" type="ORF">VITISV_035764</name>
</gene>
<protein>
    <submittedName>
        <fullName evidence="1">Uncharacterized protein</fullName>
    </submittedName>
</protein>